<feature type="transmembrane region" description="Helical" evidence="5">
    <location>
        <begin position="120"/>
        <end position="140"/>
    </location>
</feature>
<feature type="transmembrane region" description="Helical" evidence="5">
    <location>
        <begin position="63"/>
        <end position="83"/>
    </location>
</feature>
<keyword evidence="3 5" id="KW-1133">Transmembrane helix</keyword>
<evidence type="ECO:0000256" key="1">
    <source>
        <dbReference type="ARBA" id="ARBA00004141"/>
    </source>
</evidence>
<feature type="transmembrane region" description="Helical" evidence="5">
    <location>
        <begin position="256"/>
        <end position="278"/>
    </location>
</feature>
<dbReference type="AlphaFoldDB" id="A0A7W6FPM2"/>
<dbReference type="GO" id="GO:0005886">
    <property type="term" value="C:plasma membrane"/>
    <property type="evidence" value="ECO:0007669"/>
    <property type="project" value="TreeGrafter"/>
</dbReference>
<feature type="transmembrane region" description="Helical" evidence="5">
    <location>
        <begin position="325"/>
        <end position="343"/>
    </location>
</feature>
<sequence length="446" mass="45085">MSIASPAGPGEEEQAPLAAGPMSRPQIVAACIAVLIAALDGYDLLAMAFAAPALTLDWGLDKATVGFLLSTALIGMAIGSLGLSPLADVVGRRPAVLGAIGLTIVGSLLSALSLSVPLLAFSRILTGMGIGTLVPLTTTIASEFVNAKSRPFAIAATTVGLPVGSIIGALVAALLLRHFGWHSVFLSGAIAGTMVLLVVAVALPESPAFLIARRPADALARLNRVMARLGRAPVQDLPPGRTRERASYKALFTPELIATTLRFVAIQVLVSTSAYYLINWLPQLIADMGFSPSTASLASAASSVVGIFSGLLFGAVATRFGPAPLAGAAMIGFGIAIAVFGVVPPHLSAVIVAASACGFFLNGCTGIFFATVAASFPPLSRVSGIGFVMGIGRVFSILGPTLAGWLFGAGLTRAGVSLIFGVAPVVAGLLLLSTVVGRRPKGPAAA</sequence>
<feature type="transmembrane region" description="Helical" evidence="5">
    <location>
        <begin position="298"/>
        <end position="318"/>
    </location>
</feature>
<reference evidence="7 8" key="1">
    <citation type="submission" date="2020-08" db="EMBL/GenBank/DDBJ databases">
        <title>Genomic Encyclopedia of Type Strains, Phase IV (KMG-IV): sequencing the most valuable type-strain genomes for metagenomic binning, comparative biology and taxonomic classification.</title>
        <authorList>
            <person name="Goeker M."/>
        </authorList>
    </citation>
    <scope>NUCLEOTIDE SEQUENCE [LARGE SCALE GENOMIC DNA]</scope>
    <source>
        <strain evidence="7 8">DSM 26189</strain>
    </source>
</reference>
<dbReference type="PROSITE" id="PS00216">
    <property type="entry name" value="SUGAR_TRANSPORT_1"/>
    <property type="match status" value="1"/>
</dbReference>
<keyword evidence="4 5" id="KW-0472">Membrane</keyword>
<keyword evidence="2 5" id="KW-0812">Transmembrane</keyword>
<dbReference type="GO" id="GO:0046943">
    <property type="term" value="F:carboxylic acid transmembrane transporter activity"/>
    <property type="evidence" value="ECO:0007669"/>
    <property type="project" value="TreeGrafter"/>
</dbReference>
<protein>
    <submittedName>
        <fullName evidence="7">Benzoate transport</fullName>
    </submittedName>
</protein>
<feature type="transmembrane region" description="Helical" evidence="5">
    <location>
        <begin position="414"/>
        <end position="432"/>
    </location>
</feature>
<dbReference type="RefSeq" id="WP_188071539.1">
    <property type="nucleotide sequence ID" value="NZ_BSPS01000004.1"/>
</dbReference>
<dbReference type="EMBL" id="JACIDT010000005">
    <property type="protein sequence ID" value="MBB3925980.1"/>
    <property type="molecule type" value="Genomic_DNA"/>
</dbReference>
<proteinExistence type="predicted"/>
<dbReference type="SUPFAM" id="SSF103473">
    <property type="entry name" value="MFS general substrate transporter"/>
    <property type="match status" value="1"/>
</dbReference>
<dbReference type="Gene3D" id="1.20.1250.20">
    <property type="entry name" value="MFS general substrate transporter like domains"/>
    <property type="match status" value="1"/>
</dbReference>
<dbReference type="Proteomes" id="UP000571950">
    <property type="component" value="Unassembled WGS sequence"/>
</dbReference>
<dbReference type="PROSITE" id="PS00217">
    <property type="entry name" value="SUGAR_TRANSPORT_2"/>
    <property type="match status" value="1"/>
</dbReference>
<comment type="subcellular location">
    <subcellularLocation>
        <location evidence="1">Membrane</location>
        <topology evidence="1">Multi-pass membrane protein</topology>
    </subcellularLocation>
</comment>
<feature type="transmembrane region" description="Helical" evidence="5">
    <location>
        <begin position="385"/>
        <end position="408"/>
    </location>
</feature>
<feature type="transmembrane region" description="Helical" evidence="5">
    <location>
        <begin position="349"/>
        <end position="373"/>
    </location>
</feature>
<feature type="transmembrane region" description="Helical" evidence="5">
    <location>
        <begin position="181"/>
        <end position="203"/>
    </location>
</feature>
<evidence type="ECO:0000256" key="2">
    <source>
        <dbReference type="ARBA" id="ARBA00022692"/>
    </source>
</evidence>
<feature type="transmembrane region" description="Helical" evidence="5">
    <location>
        <begin position="152"/>
        <end position="175"/>
    </location>
</feature>
<dbReference type="PROSITE" id="PS50850">
    <property type="entry name" value="MFS"/>
    <property type="match status" value="1"/>
</dbReference>
<dbReference type="InterPro" id="IPR011701">
    <property type="entry name" value="MFS"/>
</dbReference>
<dbReference type="InterPro" id="IPR020846">
    <property type="entry name" value="MFS_dom"/>
</dbReference>
<keyword evidence="8" id="KW-1185">Reference proteome</keyword>
<evidence type="ECO:0000256" key="4">
    <source>
        <dbReference type="ARBA" id="ARBA00023136"/>
    </source>
</evidence>
<dbReference type="PANTHER" id="PTHR23508">
    <property type="entry name" value="CARBOXYLIC ACID TRANSPORTER PROTEIN HOMOLOG"/>
    <property type="match status" value="1"/>
</dbReference>
<gene>
    <name evidence="7" type="ORF">GGR43_001695</name>
</gene>
<feature type="transmembrane region" description="Helical" evidence="5">
    <location>
        <begin position="27"/>
        <end position="51"/>
    </location>
</feature>
<dbReference type="InterPro" id="IPR005829">
    <property type="entry name" value="Sugar_transporter_CS"/>
</dbReference>
<feature type="domain" description="Major facilitator superfamily (MFS) profile" evidence="6">
    <location>
        <begin position="29"/>
        <end position="439"/>
    </location>
</feature>
<evidence type="ECO:0000259" key="6">
    <source>
        <dbReference type="PROSITE" id="PS50850"/>
    </source>
</evidence>
<evidence type="ECO:0000313" key="8">
    <source>
        <dbReference type="Proteomes" id="UP000571950"/>
    </source>
</evidence>
<dbReference type="Pfam" id="PF07690">
    <property type="entry name" value="MFS_1"/>
    <property type="match status" value="1"/>
</dbReference>
<evidence type="ECO:0000256" key="5">
    <source>
        <dbReference type="SAM" id="Phobius"/>
    </source>
</evidence>
<name>A0A7W6FPM2_9SPHN</name>
<accession>A0A7W6FPM2</accession>
<dbReference type="InterPro" id="IPR036259">
    <property type="entry name" value="MFS_trans_sf"/>
</dbReference>
<organism evidence="7 8">
    <name type="scientific">Sphingobium jiangsuense</name>
    <dbReference type="NCBI Taxonomy" id="870476"/>
    <lineage>
        <taxon>Bacteria</taxon>
        <taxon>Pseudomonadati</taxon>
        <taxon>Pseudomonadota</taxon>
        <taxon>Alphaproteobacteria</taxon>
        <taxon>Sphingomonadales</taxon>
        <taxon>Sphingomonadaceae</taxon>
        <taxon>Sphingobium</taxon>
    </lineage>
</organism>
<evidence type="ECO:0000313" key="7">
    <source>
        <dbReference type="EMBL" id="MBB3925980.1"/>
    </source>
</evidence>
<feature type="transmembrane region" description="Helical" evidence="5">
    <location>
        <begin position="95"/>
        <end position="114"/>
    </location>
</feature>
<dbReference type="PANTHER" id="PTHR23508:SF10">
    <property type="entry name" value="CARBOXYLIC ACID TRANSPORTER PROTEIN HOMOLOG"/>
    <property type="match status" value="1"/>
</dbReference>
<comment type="caution">
    <text evidence="7">The sequence shown here is derived from an EMBL/GenBank/DDBJ whole genome shotgun (WGS) entry which is preliminary data.</text>
</comment>
<evidence type="ECO:0000256" key="3">
    <source>
        <dbReference type="ARBA" id="ARBA00022989"/>
    </source>
</evidence>